<proteinExistence type="predicted"/>
<dbReference type="Proteomes" id="UP000663865">
    <property type="component" value="Unassembled WGS sequence"/>
</dbReference>
<evidence type="ECO:0000313" key="1">
    <source>
        <dbReference type="EMBL" id="CAF3733764.1"/>
    </source>
</evidence>
<accession>A0A818X4E8</accession>
<protein>
    <submittedName>
        <fullName evidence="1">Uncharacterized protein</fullName>
    </submittedName>
</protein>
<name>A0A818X4E8_9BILA</name>
<dbReference type="EMBL" id="CAJNYV010005270">
    <property type="protein sequence ID" value="CAF3733764.1"/>
    <property type="molecule type" value="Genomic_DNA"/>
</dbReference>
<gene>
    <name evidence="1" type="ORF">KIK155_LOCUS28724</name>
</gene>
<dbReference type="AlphaFoldDB" id="A0A818X4E8"/>
<comment type="caution">
    <text evidence="1">The sequence shown here is derived from an EMBL/GenBank/DDBJ whole genome shotgun (WGS) entry which is preliminary data.</text>
</comment>
<sequence length="114" mass="12884">MKHVKMAINEYVFKPLSQYLLKKEINSVFTLCSSNEDGVIGQPDFAFFHNDIVKLVIEVKTIWSLTAPDNLAADYRISGPQVRLPVEQIFGYIPGDQKTSKKTSLFSRQVGHPV</sequence>
<reference evidence="1" key="1">
    <citation type="submission" date="2021-02" db="EMBL/GenBank/DDBJ databases">
        <authorList>
            <person name="Nowell W R."/>
        </authorList>
    </citation>
    <scope>NUCLEOTIDE SEQUENCE</scope>
</reference>
<evidence type="ECO:0000313" key="2">
    <source>
        <dbReference type="Proteomes" id="UP000663865"/>
    </source>
</evidence>
<organism evidence="1 2">
    <name type="scientific">Rotaria socialis</name>
    <dbReference type="NCBI Taxonomy" id="392032"/>
    <lineage>
        <taxon>Eukaryota</taxon>
        <taxon>Metazoa</taxon>
        <taxon>Spiralia</taxon>
        <taxon>Gnathifera</taxon>
        <taxon>Rotifera</taxon>
        <taxon>Eurotatoria</taxon>
        <taxon>Bdelloidea</taxon>
        <taxon>Philodinida</taxon>
        <taxon>Philodinidae</taxon>
        <taxon>Rotaria</taxon>
    </lineage>
</organism>